<protein>
    <submittedName>
        <fullName evidence="2">Uncharacterized protein</fullName>
    </submittedName>
</protein>
<dbReference type="EMBL" id="JAUEPT010000056">
    <property type="protein sequence ID" value="KAK0436212.1"/>
    <property type="molecule type" value="Genomic_DNA"/>
</dbReference>
<dbReference type="Proteomes" id="UP001175226">
    <property type="component" value="Unassembled WGS sequence"/>
</dbReference>
<accession>A0AA39J6D8</accession>
<sequence>MRLSCRIPATNRPIRGPVVAVSFSASTLIVTAMLVLNAKKLDARARRRDLGDDAQELLGANASVYGDEKKSRLEGAVETALVEEAQVDAIPVDDTTLISGRTSEEGCQ</sequence>
<reference evidence="2" key="1">
    <citation type="submission" date="2023-06" db="EMBL/GenBank/DDBJ databases">
        <authorList>
            <consortium name="Lawrence Berkeley National Laboratory"/>
            <person name="Ahrendt S."/>
            <person name="Sahu N."/>
            <person name="Indic B."/>
            <person name="Wong-Bajracharya J."/>
            <person name="Merenyi Z."/>
            <person name="Ke H.-M."/>
            <person name="Monk M."/>
            <person name="Kocsube S."/>
            <person name="Drula E."/>
            <person name="Lipzen A."/>
            <person name="Balint B."/>
            <person name="Henrissat B."/>
            <person name="Andreopoulos B."/>
            <person name="Martin F.M."/>
            <person name="Harder C.B."/>
            <person name="Rigling D."/>
            <person name="Ford K.L."/>
            <person name="Foster G.D."/>
            <person name="Pangilinan J."/>
            <person name="Papanicolaou A."/>
            <person name="Barry K."/>
            <person name="LaButti K."/>
            <person name="Viragh M."/>
            <person name="Koriabine M."/>
            <person name="Yan M."/>
            <person name="Riley R."/>
            <person name="Champramary S."/>
            <person name="Plett K.L."/>
            <person name="Tsai I.J."/>
            <person name="Slot J."/>
            <person name="Sipos G."/>
            <person name="Plett J."/>
            <person name="Nagy L.G."/>
            <person name="Grigoriev I.V."/>
        </authorList>
    </citation>
    <scope>NUCLEOTIDE SEQUENCE</scope>
    <source>
        <strain evidence="2">FPL87.14</strain>
    </source>
</reference>
<keyword evidence="1" id="KW-1133">Transmembrane helix</keyword>
<dbReference type="AlphaFoldDB" id="A0AA39J6D8"/>
<name>A0AA39J6D8_9AGAR</name>
<gene>
    <name evidence="2" type="ORF">EV421DRAFT_1739673</name>
</gene>
<evidence type="ECO:0000313" key="2">
    <source>
        <dbReference type="EMBL" id="KAK0436212.1"/>
    </source>
</evidence>
<feature type="transmembrane region" description="Helical" evidence="1">
    <location>
        <begin position="18"/>
        <end position="38"/>
    </location>
</feature>
<proteinExistence type="predicted"/>
<evidence type="ECO:0000256" key="1">
    <source>
        <dbReference type="SAM" id="Phobius"/>
    </source>
</evidence>
<keyword evidence="3" id="KW-1185">Reference proteome</keyword>
<evidence type="ECO:0000313" key="3">
    <source>
        <dbReference type="Proteomes" id="UP001175226"/>
    </source>
</evidence>
<keyword evidence="1" id="KW-0812">Transmembrane</keyword>
<comment type="caution">
    <text evidence="2">The sequence shown here is derived from an EMBL/GenBank/DDBJ whole genome shotgun (WGS) entry which is preliminary data.</text>
</comment>
<organism evidence="2 3">
    <name type="scientific">Armillaria borealis</name>
    <dbReference type="NCBI Taxonomy" id="47425"/>
    <lineage>
        <taxon>Eukaryota</taxon>
        <taxon>Fungi</taxon>
        <taxon>Dikarya</taxon>
        <taxon>Basidiomycota</taxon>
        <taxon>Agaricomycotina</taxon>
        <taxon>Agaricomycetes</taxon>
        <taxon>Agaricomycetidae</taxon>
        <taxon>Agaricales</taxon>
        <taxon>Marasmiineae</taxon>
        <taxon>Physalacriaceae</taxon>
        <taxon>Armillaria</taxon>
    </lineage>
</organism>
<keyword evidence="1" id="KW-0472">Membrane</keyword>